<evidence type="ECO:0000256" key="1">
    <source>
        <dbReference type="SAM" id="Phobius"/>
    </source>
</evidence>
<reference evidence="3" key="1">
    <citation type="submission" date="2016-11" db="EMBL/GenBank/DDBJ databases">
        <authorList>
            <person name="Varghese N."/>
            <person name="Submissions S."/>
        </authorList>
    </citation>
    <scope>NUCLEOTIDE SEQUENCE [LARGE SCALE GENOMIC DNA]</scope>
    <source>
        <strain evidence="3">DSM 22212</strain>
    </source>
</reference>
<accession>A0A1M6WBW7</accession>
<name>A0A1M6WBW7_9BACT</name>
<dbReference type="Proteomes" id="UP000185812">
    <property type="component" value="Unassembled WGS sequence"/>
</dbReference>
<dbReference type="EMBL" id="FRAU01000008">
    <property type="protein sequence ID" value="SHK91260.1"/>
    <property type="molecule type" value="Genomic_DNA"/>
</dbReference>
<evidence type="ECO:0000313" key="3">
    <source>
        <dbReference type="Proteomes" id="UP000185812"/>
    </source>
</evidence>
<feature type="transmembrane region" description="Helical" evidence="1">
    <location>
        <begin position="88"/>
        <end position="108"/>
    </location>
</feature>
<keyword evidence="1" id="KW-0812">Transmembrane</keyword>
<proteinExistence type="predicted"/>
<dbReference type="AlphaFoldDB" id="A0A1M6WBW7"/>
<sequence>MPRWFFWILWTGLVLEPGAVRGQAPQRNAPRGYSIRLYVEQGQQLKGELLAVTQDTLWLLTDAEIRPLRLESISQVQVRYPGIRRSHLMRWSVIGGGVTGIALTGACMSVSEGCVGVFALSMGLWLVAGGVAALFTHPPHLWVVPDSQALVPYARFPQGLPPSMRPSGH</sequence>
<keyword evidence="1" id="KW-1133">Transmembrane helix</keyword>
<organism evidence="2 3">
    <name type="scientific">Rhodothermus profundi</name>
    <dbReference type="NCBI Taxonomy" id="633813"/>
    <lineage>
        <taxon>Bacteria</taxon>
        <taxon>Pseudomonadati</taxon>
        <taxon>Rhodothermota</taxon>
        <taxon>Rhodothermia</taxon>
        <taxon>Rhodothermales</taxon>
        <taxon>Rhodothermaceae</taxon>
        <taxon>Rhodothermus</taxon>
    </lineage>
</organism>
<dbReference type="STRING" id="633813.SAMN04488087_2271"/>
<gene>
    <name evidence="2" type="ORF">SAMN04488087_2271</name>
</gene>
<keyword evidence="1" id="KW-0472">Membrane</keyword>
<feature type="transmembrane region" description="Helical" evidence="1">
    <location>
        <begin position="115"/>
        <end position="135"/>
    </location>
</feature>
<evidence type="ECO:0000313" key="2">
    <source>
        <dbReference type="EMBL" id="SHK91260.1"/>
    </source>
</evidence>
<dbReference type="RefSeq" id="WP_072716087.1">
    <property type="nucleotide sequence ID" value="NZ_FRAU01000008.1"/>
</dbReference>
<protein>
    <submittedName>
        <fullName evidence="2">Uncharacterized protein</fullName>
    </submittedName>
</protein>
<keyword evidence="3" id="KW-1185">Reference proteome</keyword>